<accession>A0A1U8KEU2</accession>
<name>A0A1U8KEU2_GOSHI</name>
<dbReference type="Gene3D" id="3.30.40.10">
    <property type="entry name" value="Zinc/RING finger domain, C3HC4 (zinc finger)"/>
    <property type="match status" value="1"/>
</dbReference>
<feature type="chain" id="PRO_5046253525" description="Zinc finger PHD-type domain-containing protein" evidence="1">
    <location>
        <begin position="22"/>
        <end position="114"/>
    </location>
</feature>
<organism evidence="2 3">
    <name type="scientific">Gossypium hirsutum</name>
    <name type="common">Upland cotton</name>
    <name type="synonym">Gossypium mexicanum</name>
    <dbReference type="NCBI Taxonomy" id="3635"/>
    <lineage>
        <taxon>Eukaryota</taxon>
        <taxon>Viridiplantae</taxon>
        <taxon>Streptophyta</taxon>
        <taxon>Embryophyta</taxon>
        <taxon>Tracheophyta</taxon>
        <taxon>Spermatophyta</taxon>
        <taxon>Magnoliopsida</taxon>
        <taxon>eudicotyledons</taxon>
        <taxon>Gunneridae</taxon>
        <taxon>Pentapetalae</taxon>
        <taxon>rosids</taxon>
        <taxon>malvids</taxon>
        <taxon>Malvales</taxon>
        <taxon>Malvaceae</taxon>
        <taxon>Malvoideae</taxon>
        <taxon>Gossypium</taxon>
    </lineage>
</organism>
<dbReference type="PANTHER" id="PTHR46695:SF4">
    <property type="entry name" value="ZINC FINGER CCCH DOMAIN-CONTAINING PROTEIN 44"/>
    <property type="match status" value="1"/>
</dbReference>
<evidence type="ECO:0000313" key="3">
    <source>
        <dbReference type="RefSeq" id="XP_016700932.2"/>
    </source>
</evidence>
<dbReference type="PANTHER" id="PTHR46695">
    <property type="entry name" value="ZINC FINGER CCCH DOMAIN-CONTAINING PROTEIN 44-RELATED"/>
    <property type="match status" value="1"/>
</dbReference>
<keyword evidence="1" id="KW-0732">Signal</keyword>
<reference evidence="2" key="1">
    <citation type="journal article" date="2020" name="Nat. Genet.">
        <title>Genomic diversifications of five Gossypium allopolyploid species and their impact on cotton improvement.</title>
        <authorList>
            <person name="Chen Z.J."/>
            <person name="Sreedasyam A."/>
            <person name="Ando A."/>
            <person name="Song Q."/>
            <person name="De Santiago L.M."/>
            <person name="Hulse-Kemp A.M."/>
            <person name="Ding M."/>
            <person name="Ye W."/>
            <person name="Kirkbride R.C."/>
            <person name="Jenkins J."/>
            <person name="Plott C."/>
            <person name="Lovell J."/>
            <person name="Lin Y.M."/>
            <person name="Vaughn R."/>
            <person name="Liu B."/>
            <person name="Simpson S."/>
            <person name="Scheffler B.E."/>
            <person name="Wen L."/>
            <person name="Saski C.A."/>
            <person name="Grover C.E."/>
            <person name="Hu G."/>
            <person name="Conover J.L."/>
            <person name="Carlson J.W."/>
            <person name="Shu S."/>
            <person name="Boston L.B."/>
            <person name="Williams M."/>
            <person name="Peterson D.G."/>
            <person name="McGee K."/>
            <person name="Jones D.C."/>
            <person name="Wendel J.F."/>
            <person name="Stelly D.M."/>
            <person name="Grimwood J."/>
            <person name="Schmutz J."/>
        </authorList>
    </citation>
    <scope>NUCLEOTIDE SEQUENCE [LARGE SCALE GENOMIC DNA]</scope>
    <source>
        <strain evidence="2">cv. TM-1</strain>
    </source>
</reference>
<dbReference type="RefSeq" id="XP_016700932.2">
    <property type="nucleotide sequence ID" value="XM_016845443.2"/>
</dbReference>
<evidence type="ECO:0008006" key="4">
    <source>
        <dbReference type="Google" id="ProtNLM"/>
    </source>
</evidence>
<dbReference type="InterPro" id="IPR013083">
    <property type="entry name" value="Znf_RING/FYVE/PHD"/>
</dbReference>
<sequence length="114" mass="13275">MRKFCACAADLFVYFVALIHRLEIMSSRGCPKAYHPACIKRDEAFFKSKAKWNCGLLRTSKMLMVRQLALLNSRLFNTKTHILRVFQRRKILIIDGLCKKMGYKDAKLLMLFGL</sequence>
<feature type="signal peptide" evidence="1">
    <location>
        <begin position="1"/>
        <end position="21"/>
    </location>
</feature>
<evidence type="ECO:0000313" key="2">
    <source>
        <dbReference type="Proteomes" id="UP000818029"/>
    </source>
</evidence>
<protein>
    <recommendedName>
        <fullName evidence="4">Zinc finger PHD-type domain-containing protein</fullName>
    </recommendedName>
</protein>
<dbReference type="GeneID" id="107916271"/>
<gene>
    <name evidence="3" type="primary">LOC107916271</name>
</gene>
<dbReference type="Proteomes" id="UP000818029">
    <property type="component" value="Chromosome D10"/>
</dbReference>
<evidence type="ECO:0000256" key="1">
    <source>
        <dbReference type="SAM" id="SignalP"/>
    </source>
</evidence>
<reference evidence="3" key="2">
    <citation type="submission" date="2025-08" db="UniProtKB">
        <authorList>
            <consortium name="RefSeq"/>
        </authorList>
    </citation>
    <scope>IDENTIFICATION</scope>
</reference>
<keyword evidence="2" id="KW-1185">Reference proteome</keyword>
<proteinExistence type="predicted"/>